<dbReference type="SUPFAM" id="SSF54991">
    <property type="entry name" value="Anticodon-binding domain of PheRS"/>
    <property type="match status" value="1"/>
</dbReference>
<dbReference type="SUPFAM" id="SSF46955">
    <property type="entry name" value="Putative DNA-binding domain"/>
    <property type="match status" value="1"/>
</dbReference>
<dbReference type="InterPro" id="IPR041616">
    <property type="entry name" value="PheRS_beta_core"/>
</dbReference>
<dbReference type="PANTHER" id="PTHR10947:SF0">
    <property type="entry name" value="PHENYLALANINE--TRNA LIGASE BETA SUBUNIT"/>
    <property type="match status" value="1"/>
</dbReference>
<evidence type="ECO:0000259" key="19">
    <source>
        <dbReference type="PROSITE" id="PS51483"/>
    </source>
</evidence>
<dbReference type="GO" id="GO:0016874">
    <property type="term" value="F:ligase activity"/>
    <property type="evidence" value="ECO:0007669"/>
    <property type="project" value="UniProtKB-KW"/>
</dbReference>
<dbReference type="SUPFAM" id="SSF50249">
    <property type="entry name" value="Nucleic acid-binding proteins"/>
    <property type="match status" value="1"/>
</dbReference>
<keyword evidence="9 15" id="KW-0067">ATP-binding</keyword>
<dbReference type="Pfam" id="PF01588">
    <property type="entry name" value="tRNA_bind"/>
    <property type="match status" value="1"/>
</dbReference>
<reference evidence="21" key="1">
    <citation type="journal article" date="2019" name="Int. J. Syst. Evol. Microbiol.">
        <title>The Global Catalogue of Microorganisms (GCM) 10K type strain sequencing project: providing services to taxonomists for standard genome sequencing and annotation.</title>
        <authorList>
            <consortium name="The Broad Institute Genomics Platform"/>
            <consortium name="The Broad Institute Genome Sequencing Center for Infectious Disease"/>
            <person name="Wu L."/>
            <person name="Ma J."/>
        </authorList>
    </citation>
    <scope>NUCLEOTIDE SEQUENCE [LARGE SCALE GENOMIC DNA]</scope>
    <source>
        <strain evidence="21">JCM 15591</strain>
    </source>
</reference>
<dbReference type="SUPFAM" id="SSF56037">
    <property type="entry name" value="PheT/TilS domain"/>
    <property type="match status" value="1"/>
</dbReference>
<feature type="binding site" evidence="15">
    <location>
        <position position="484"/>
    </location>
    <ligand>
        <name>Mg(2+)</name>
        <dbReference type="ChEBI" id="CHEBI:18420"/>
        <note>shared with alpha subunit</note>
    </ligand>
</feature>
<dbReference type="Pfam" id="PF17759">
    <property type="entry name" value="tRNA_synthFbeta"/>
    <property type="match status" value="1"/>
</dbReference>
<dbReference type="PANTHER" id="PTHR10947">
    <property type="entry name" value="PHENYLALANYL-TRNA SYNTHETASE BETA CHAIN AND LEUCINE-RICH REPEAT-CONTAINING PROTEIN 47"/>
    <property type="match status" value="1"/>
</dbReference>
<comment type="cofactor">
    <cofactor evidence="15">
        <name>Mg(2+)</name>
        <dbReference type="ChEBI" id="CHEBI:18420"/>
    </cofactor>
    <text evidence="15">Binds 2 magnesium ions per tetramer.</text>
</comment>
<comment type="caution">
    <text evidence="20">The sequence shown here is derived from an EMBL/GenBank/DDBJ whole genome shotgun (WGS) entry which is preliminary data.</text>
</comment>
<dbReference type="Gene3D" id="3.30.930.10">
    <property type="entry name" value="Bira Bifunctional Protein, Domain 2"/>
    <property type="match status" value="1"/>
</dbReference>
<comment type="catalytic activity">
    <reaction evidence="14 15">
        <text>tRNA(Phe) + L-phenylalanine + ATP = L-phenylalanyl-tRNA(Phe) + AMP + diphosphate + H(+)</text>
        <dbReference type="Rhea" id="RHEA:19413"/>
        <dbReference type="Rhea" id="RHEA-COMP:9668"/>
        <dbReference type="Rhea" id="RHEA-COMP:9699"/>
        <dbReference type="ChEBI" id="CHEBI:15378"/>
        <dbReference type="ChEBI" id="CHEBI:30616"/>
        <dbReference type="ChEBI" id="CHEBI:33019"/>
        <dbReference type="ChEBI" id="CHEBI:58095"/>
        <dbReference type="ChEBI" id="CHEBI:78442"/>
        <dbReference type="ChEBI" id="CHEBI:78531"/>
        <dbReference type="ChEBI" id="CHEBI:456215"/>
        <dbReference type="EC" id="6.1.1.20"/>
    </reaction>
</comment>
<keyword evidence="13 15" id="KW-0030">Aminoacyl-tRNA synthetase</keyword>
<feature type="binding site" evidence="15">
    <location>
        <position position="493"/>
    </location>
    <ligand>
        <name>Mg(2+)</name>
        <dbReference type="ChEBI" id="CHEBI:18420"/>
        <note>shared with alpha subunit</note>
    </ligand>
</feature>
<evidence type="ECO:0000256" key="8">
    <source>
        <dbReference type="ARBA" id="ARBA00022741"/>
    </source>
</evidence>
<comment type="similarity">
    <text evidence="2 15">Belongs to the phenylalanyl-tRNA synthetase beta subunit family. Type 1 subfamily.</text>
</comment>
<dbReference type="Proteomes" id="UP001501475">
    <property type="component" value="Unassembled WGS sequence"/>
</dbReference>
<dbReference type="CDD" id="cd00769">
    <property type="entry name" value="PheRS_beta_core"/>
    <property type="match status" value="1"/>
</dbReference>
<dbReference type="PROSITE" id="PS51447">
    <property type="entry name" value="FDX_ACB"/>
    <property type="match status" value="1"/>
</dbReference>
<evidence type="ECO:0000313" key="21">
    <source>
        <dbReference type="Proteomes" id="UP001501475"/>
    </source>
</evidence>
<dbReference type="InterPro" id="IPR005146">
    <property type="entry name" value="B3/B4_tRNA-bd"/>
</dbReference>
<evidence type="ECO:0000256" key="13">
    <source>
        <dbReference type="ARBA" id="ARBA00023146"/>
    </source>
</evidence>
<feature type="domain" description="FDX-ACB" evidence="18">
    <location>
        <begin position="757"/>
        <end position="850"/>
    </location>
</feature>
<dbReference type="InterPro" id="IPR020825">
    <property type="entry name" value="Phe-tRNA_synthase-like_B3/B4"/>
</dbReference>
<comment type="subunit">
    <text evidence="3 15">Tetramer of two alpha and two beta subunits.</text>
</comment>
<keyword evidence="12 15" id="KW-0648">Protein biosynthesis</keyword>
<keyword evidence="4 15" id="KW-0963">Cytoplasm</keyword>
<evidence type="ECO:0000256" key="15">
    <source>
        <dbReference type="HAMAP-Rule" id="MF_00283"/>
    </source>
</evidence>
<dbReference type="InterPro" id="IPR036690">
    <property type="entry name" value="Fdx_antiC-bd_sf"/>
</dbReference>
<dbReference type="InterPro" id="IPR045060">
    <property type="entry name" value="Phe-tRNA-ligase_IIc_bsu"/>
</dbReference>
<keyword evidence="21" id="KW-1185">Reference proteome</keyword>
<keyword evidence="8 15" id="KW-0547">Nucleotide-binding</keyword>
<evidence type="ECO:0000256" key="2">
    <source>
        <dbReference type="ARBA" id="ARBA00008653"/>
    </source>
</evidence>
<dbReference type="PROSITE" id="PS50886">
    <property type="entry name" value="TRBD"/>
    <property type="match status" value="1"/>
</dbReference>
<keyword evidence="11 16" id="KW-0694">RNA-binding</keyword>
<evidence type="ECO:0000256" key="1">
    <source>
        <dbReference type="ARBA" id="ARBA00004496"/>
    </source>
</evidence>
<keyword evidence="6 15" id="KW-0436">Ligase</keyword>
<proteinExistence type="inferred from homology"/>
<feature type="domain" description="TRNA-binding" evidence="17">
    <location>
        <begin position="40"/>
        <end position="159"/>
    </location>
</feature>
<dbReference type="InterPro" id="IPR033714">
    <property type="entry name" value="tRNA_bind_bactPheRS"/>
</dbReference>
<accession>A0ABP4WRB0</accession>
<dbReference type="SMART" id="SM00896">
    <property type="entry name" value="FDX-ACB"/>
    <property type="match status" value="1"/>
</dbReference>
<evidence type="ECO:0000256" key="9">
    <source>
        <dbReference type="ARBA" id="ARBA00022840"/>
    </source>
</evidence>
<dbReference type="Gene3D" id="3.30.70.380">
    <property type="entry name" value="Ferrodoxin-fold anticodon-binding domain"/>
    <property type="match status" value="1"/>
</dbReference>
<comment type="subcellular location">
    <subcellularLocation>
        <location evidence="1 15">Cytoplasm</location>
    </subcellularLocation>
</comment>
<evidence type="ECO:0000259" key="17">
    <source>
        <dbReference type="PROSITE" id="PS50886"/>
    </source>
</evidence>
<dbReference type="Gene3D" id="2.40.50.140">
    <property type="entry name" value="Nucleic acid-binding proteins"/>
    <property type="match status" value="1"/>
</dbReference>
<evidence type="ECO:0000256" key="7">
    <source>
        <dbReference type="ARBA" id="ARBA00022723"/>
    </source>
</evidence>
<dbReference type="InterPro" id="IPR012340">
    <property type="entry name" value="NA-bd_OB-fold"/>
</dbReference>
<protein>
    <recommendedName>
        <fullName evidence="15">Phenylalanine--tRNA ligase beta subunit</fullName>
        <ecNumber evidence="15">6.1.1.20</ecNumber>
    </recommendedName>
    <alternativeName>
        <fullName evidence="15">Phenylalanyl-tRNA synthetase beta subunit</fullName>
        <shortName evidence="15">PheRS</shortName>
    </alternativeName>
</protein>
<evidence type="ECO:0000256" key="10">
    <source>
        <dbReference type="ARBA" id="ARBA00022842"/>
    </source>
</evidence>
<feature type="binding site" evidence="15">
    <location>
        <position position="490"/>
    </location>
    <ligand>
        <name>Mg(2+)</name>
        <dbReference type="ChEBI" id="CHEBI:18420"/>
        <note>shared with alpha subunit</note>
    </ligand>
</feature>
<evidence type="ECO:0000256" key="3">
    <source>
        <dbReference type="ARBA" id="ARBA00011209"/>
    </source>
</evidence>
<dbReference type="InterPro" id="IPR002547">
    <property type="entry name" value="tRNA-bd_dom"/>
</dbReference>
<feature type="binding site" evidence="15">
    <location>
        <position position="494"/>
    </location>
    <ligand>
        <name>Mg(2+)</name>
        <dbReference type="ChEBI" id="CHEBI:18420"/>
        <note>shared with alpha subunit</note>
    </ligand>
</feature>
<organism evidence="20 21">
    <name type="scientific">Nostocoides vanveenii</name>
    <dbReference type="NCBI Taxonomy" id="330835"/>
    <lineage>
        <taxon>Bacteria</taxon>
        <taxon>Bacillati</taxon>
        <taxon>Actinomycetota</taxon>
        <taxon>Actinomycetes</taxon>
        <taxon>Micrococcales</taxon>
        <taxon>Intrasporangiaceae</taxon>
        <taxon>Nostocoides</taxon>
    </lineage>
</organism>
<evidence type="ECO:0000259" key="18">
    <source>
        <dbReference type="PROSITE" id="PS51447"/>
    </source>
</evidence>
<keyword evidence="10 15" id="KW-0460">Magnesium</keyword>
<dbReference type="EMBL" id="BAAAPN010000045">
    <property type="protein sequence ID" value="GAA1758884.1"/>
    <property type="molecule type" value="Genomic_DNA"/>
</dbReference>
<dbReference type="Gene3D" id="3.50.40.10">
    <property type="entry name" value="Phenylalanyl-trna Synthetase, Chain B, domain 3"/>
    <property type="match status" value="1"/>
</dbReference>
<evidence type="ECO:0000256" key="14">
    <source>
        <dbReference type="ARBA" id="ARBA00049255"/>
    </source>
</evidence>
<name>A0ABP4WRB0_9MICO</name>
<dbReference type="NCBIfam" id="TIGR00472">
    <property type="entry name" value="pheT_bact"/>
    <property type="match status" value="1"/>
</dbReference>
<keyword evidence="7 15" id="KW-0479">Metal-binding</keyword>
<dbReference type="Gene3D" id="3.30.56.10">
    <property type="match status" value="2"/>
</dbReference>
<sequence length="851" mass="89513">MRVPVDWLREYVAVPAESTGVEIAAALVKVGLEEEGLYTSEVQGPVVVGRVLTREPEPQKNGKTINWCSIDVGEANGTGEPQWVVCGAHNFEVGDLVPVILPGGVLPTAQGPLTVTARKTYGHLSAGMICSERELGLGEDHDGIIVLTRRFAGDSETLARLIPGADVLPILGLDRETVEVNVTPDRGYCFSIRGIAREYGHATGAAYVDPALALAAAAPAPTADGYCVRLVEDDPIRGRAGCSRYVARIVRGLDVSAPTPGWIKTRLTEAGMRPISLPVDVTNYVMLGLGQPLHAFDLHRLGESIVVRRARAGERMTTLDGADRALDPQDLVITDGGETPIAIAGVMGGESTEISATTTDVLIEAAHFDAVTIARSARRHKLPSEASRRFERGVDPLLAPAAAELAVQLLVHYGGGTVDPAVTDTIEQEWVAPVIPLDADYPSRLVGAPYAASDVRRILTELGCTVDGAGEATLRVSPPSWRPDLLTAPDLVEEVARIDGYDKIPSVLPTPPGGRGLTHGQRTRRIIADVLAAQGLHEIWGAPFVGDARHTAMGWDATQARARTVAIANPLSDEQPLFRISVLSTMVDAVLRNVARGSKDVGLFELGLVAALDAPQQSAPTEDVGVHPDAETLAAIRAAVPAQPRHLGIVLAGERERSGWWGDGRPADTGDVIALVTSVLDALGVRAEITAADPMPFHPGRCAQFTLADGSLIGHAGELHPKVTAALGLPARTVAAEVDVDVLIAASKSRATARTLVTSPVAYTDIALVVTEATPAAGVEAAVRAGAGELLESVSLFDIYRGAQAGDGKKSLAYRLAFRAPDRTLTTDQVSALRDAAVAAARSAVGAEQRV</sequence>
<dbReference type="InterPro" id="IPR045864">
    <property type="entry name" value="aa-tRNA-synth_II/BPL/LPL"/>
</dbReference>
<dbReference type="SMART" id="SM00873">
    <property type="entry name" value="B3_4"/>
    <property type="match status" value="1"/>
</dbReference>
<evidence type="ECO:0000256" key="4">
    <source>
        <dbReference type="ARBA" id="ARBA00022490"/>
    </source>
</evidence>
<dbReference type="InterPro" id="IPR004532">
    <property type="entry name" value="Phe-tRNA-ligase_IIc_bsu_bact"/>
</dbReference>
<evidence type="ECO:0000256" key="12">
    <source>
        <dbReference type="ARBA" id="ARBA00022917"/>
    </source>
</evidence>
<evidence type="ECO:0000313" key="20">
    <source>
        <dbReference type="EMBL" id="GAA1758884.1"/>
    </source>
</evidence>
<evidence type="ECO:0000256" key="5">
    <source>
        <dbReference type="ARBA" id="ARBA00022555"/>
    </source>
</evidence>
<dbReference type="SUPFAM" id="SSF55681">
    <property type="entry name" value="Class II aaRS and biotin synthetases"/>
    <property type="match status" value="1"/>
</dbReference>
<dbReference type="EC" id="6.1.1.20" evidence="15"/>
<dbReference type="Pfam" id="PF03484">
    <property type="entry name" value="B5"/>
    <property type="match status" value="1"/>
</dbReference>
<dbReference type="InterPro" id="IPR005147">
    <property type="entry name" value="tRNA_synthase_B5-dom"/>
</dbReference>
<evidence type="ECO:0000256" key="6">
    <source>
        <dbReference type="ARBA" id="ARBA00022598"/>
    </source>
</evidence>
<gene>
    <name evidence="15 20" type="primary">pheT</name>
    <name evidence="20" type="ORF">GCM10009810_18020</name>
</gene>
<dbReference type="CDD" id="cd02796">
    <property type="entry name" value="tRNA_bind_bactPheRS"/>
    <property type="match status" value="1"/>
</dbReference>
<dbReference type="InterPro" id="IPR009061">
    <property type="entry name" value="DNA-bd_dom_put_sf"/>
</dbReference>
<evidence type="ECO:0000256" key="16">
    <source>
        <dbReference type="PROSITE-ProRule" id="PRU00209"/>
    </source>
</evidence>
<dbReference type="PROSITE" id="PS51483">
    <property type="entry name" value="B5"/>
    <property type="match status" value="1"/>
</dbReference>
<feature type="domain" description="B5" evidence="19">
    <location>
        <begin position="430"/>
        <end position="506"/>
    </location>
</feature>
<keyword evidence="5 16" id="KW-0820">tRNA-binding</keyword>
<dbReference type="HAMAP" id="MF_00283">
    <property type="entry name" value="Phe_tRNA_synth_beta1"/>
    <property type="match status" value="1"/>
</dbReference>
<dbReference type="RefSeq" id="WP_344065056.1">
    <property type="nucleotide sequence ID" value="NZ_BAAAPN010000045.1"/>
</dbReference>
<dbReference type="InterPro" id="IPR005121">
    <property type="entry name" value="Fdx_antiC-bd"/>
</dbReference>
<dbReference type="SMART" id="SM00874">
    <property type="entry name" value="B5"/>
    <property type="match status" value="1"/>
</dbReference>
<evidence type="ECO:0000256" key="11">
    <source>
        <dbReference type="ARBA" id="ARBA00022884"/>
    </source>
</evidence>
<dbReference type="Pfam" id="PF03147">
    <property type="entry name" value="FDX-ACB"/>
    <property type="match status" value="1"/>
</dbReference>
<dbReference type="Pfam" id="PF03483">
    <property type="entry name" value="B3_4"/>
    <property type="match status" value="1"/>
</dbReference>